<evidence type="ECO:0000256" key="1">
    <source>
        <dbReference type="SAM" id="MobiDB-lite"/>
    </source>
</evidence>
<protein>
    <submittedName>
        <fullName evidence="2">Uncharacterized protein</fullName>
    </submittedName>
</protein>
<organism evidence="2 3">
    <name type="scientific">Holothuria leucospilota</name>
    <name type="common">Black long sea cucumber</name>
    <name type="synonym">Mertensiothuria leucospilota</name>
    <dbReference type="NCBI Taxonomy" id="206669"/>
    <lineage>
        <taxon>Eukaryota</taxon>
        <taxon>Metazoa</taxon>
        <taxon>Echinodermata</taxon>
        <taxon>Eleutherozoa</taxon>
        <taxon>Echinozoa</taxon>
        <taxon>Holothuroidea</taxon>
        <taxon>Aspidochirotacea</taxon>
        <taxon>Aspidochirotida</taxon>
        <taxon>Holothuriidae</taxon>
        <taxon>Holothuria</taxon>
    </lineage>
</organism>
<gene>
    <name evidence="2" type="ORF">HOLleu_26794</name>
</gene>
<dbReference type="Proteomes" id="UP001152320">
    <property type="component" value="Chromosome 13"/>
</dbReference>
<reference evidence="2" key="1">
    <citation type="submission" date="2021-10" db="EMBL/GenBank/DDBJ databases">
        <title>Tropical sea cucumber genome reveals ecological adaptation and Cuvierian tubules defense mechanism.</title>
        <authorList>
            <person name="Chen T."/>
        </authorList>
    </citation>
    <scope>NUCLEOTIDE SEQUENCE</scope>
    <source>
        <strain evidence="2">Nanhai2018</strain>
        <tissue evidence="2">Muscle</tissue>
    </source>
</reference>
<feature type="compositionally biased region" description="Polar residues" evidence="1">
    <location>
        <begin position="19"/>
        <end position="28"/>
    </location>
</feature>
<dbReference type="EMBL" id="JAIZAY010000013">
    <property type="protein sequence ID" value="KAJ8030382.1"/>
    <property type="molecule type" value="Genomic_DNA"/>
</dbReference>
<keyword evidence="3" id="KW-1185">Reference proteome</keyword>
<evidence type="ECO:0000313" key="3">
    <source>
        <dbReference type="Proteomes" id="UP001152320"/>
    </source>
</evidence>
<name>A0A9Q1BPE0_HOLLE</name>
<evidence type="ECO:0000313" key="2">
    <source>
        <dbReference type="EMBL" id="KAJ8030382.1"/>
    </source>
</evidence>
<sequence>MSLWFSKSAMGSGKKTNLRESTLQGSQRNQPLHIEEPLVFEDLPQSVDLSLGQACGKFKYICAEIRKLEPEPNFEFTLRKKNSKMGCAKVTCIDRAKRTPTVEFKSVEPTPVTLLIGKNNEVTTDVSIEFERETTDEDVSGKNLWELSVWFSKAKDGAGSVTGMVDRALNSGQKKQPVDFSDFEFSTSVTS</sequence>
<comment type="caution">
    <text evidence="2">The sequence shown here is derived from an EMBL/GenBank/DDBJ whole genome shotgun (WGS) entry which is preliminary data.</text>
</comment>
<dbReference type="AlphaFoldDB" id="A0A9Q1BPE0"/>
<feature type="region of interest" description="Disordered" evidence="1">
    <location>
        <begin position="1"/>
        <end position="28"/>
    </location>
</feature>
<proteinExistence type="predicted"/>
<accession>A0A9Q1BPE0</accession>